<dbReference type="Proteomes" id="UP000018144">
    <property type="component" value="Unassembled WGS sequence"/>
</dbReference>
<feature type="compositionally biased region" description="Low complexity" evidence="1">
    <location>
        <begin position="145"/>
        <end position="154"/>
    </location>
</feature>
<dbReference type="GO" id="GO:0003677">
    <property type="term" value="F:DNA binding"/>
    <property type="evidence" value="ECO:0007669"/>
    <property type="project" value="InterPro"/>
</dbReference>
<evidence type="ECO:0000313" key="3">
    <source>
        <dbReference type="Proteomes" id="UP000018144"/>
    </source>
</evidence>
<feature type="compositionally biased region" description="Polar residues" evidence="1">
    <location>
        <begin position="882"/>
        <end position="900"/>
    </location>
</feature>
<feature type="compositionally biased region" description="Low complexity" evidence="1">
    <location>
        <begin position="689"/>
        <end position="699"/>
    </location>
</feature>
<dbReference type="OMA" id="WKCCGRE"/>
<feature type="region of interest" description="Disordered" evidence="1">
    <location>
        <begin position="592"/>
        <end position="699"/>
    </location>
</feature>
<feature type="compositionally biased region" description="Polar residues" evidence="1">
    <location>
        <begin position="669"/>
        <end position="688"/>
    </location>
</feature>
<gene>
    <name evidence="2" type="ORF">PCON_01769</name>
</gene>
<feature type="compositionally biased region" description="Polar residues" evidence="1">
    <location>
        <begin position="618"/>
        <end position="631"/>
    </location>
</feature>
<feature type="compositionally biased region" description="Pro residues" evidence="1">
    <location>
        <begin position="649"/>
        <end position="659"/>
    </location>
</feature>
<feature type="compositionally biased region" description="Basic and acidic residues" evidence="1">
    <location>
        <begin position="832"/>
        <end position="843"/>
    </location>
</feature>
<protein>
    <submittedName>
        <fullName evidence="2">Uncharacterized protein</fullName>
    </submittedName>
</protein>
<feature type="region of interest" description="Disordered" evidence="1">
    <location>
        <begin position="238"/>
        <end position="284"/>
    </location>
</feature>
<evidence type="ECO:0000313" key="2">
    <source>
        <dbReference type="EMBL" id="CCX04279.1"/>
    </source>
</evidence>
<feature type="compositionally biased region" description="Pro residues" evidence="1">
    <location>
        <begin position="155"/>
        <end position="173"/>
    </location>
</feature>
<sequence>MSPTAPPQPAQASFHRFRLSDFQRPGNPTSSPAGQCSRFRVSDFVPYGSTTSDASNQSGPQINGSHSISTSNTGTQRSNHQNRQQNIPGAAGSYQVLHMDIEVSPPHHTSNQVAAAGGRGVLHKVPIQKVPAAQLQNHPPPPPLNVANNQQRPIVPAPPPSTVPPIPAPPPAAQPQFTPSDHTEEVRNELSRIVTNIRAAPMAFTELVVNALFAAPSLTENSLLRQIGALYPIPQVAPPVPIPVPPQGTESETPVKRKRGRPPTRKHAAASDLTAAPQPASNNMGSPLITIIPARKDKDTLQTCTRCLKPFNPSGRPAPSSDPNHEATCAVRHPYSDYRSGLVTSLTLRGKRSSMKPTWRWKCCGREIQSTSDDPNIQFPREEDDKTGGWCFVGKHTTEPGVREKLGLKQGKGKTIDEVADIGSDIINGEGGPARKRTKLNNTDHAVNNNNVDHAVQSQQHPEERGPSISIPGNTTAAESSGNTTTATGPARPAVATRRRTQIPADVHQNWMPVVQSVQSVQPVQHAHPVSVQPQPQPTAGEPAHPGEPGKPVQHAQHAQHALTTTISPIATHHHQSPPMPPAIIPKLADTTETAETATPMKRKRGRPKGSKSKPKQPSATSASPTNHNPAHTNIQNQNTNSNLQNPPNQNPHPHPLPPTVTQTLLSAVPNTQPQPQNSLPHINTNLIPNPESHNHNPNHAISPTAQLLSEATDFWPYSNLTPDDSLDEVVGVGGVVGGVPETHNNPLNNLGPNNLSPSDPTVQEAGLGISEAQLGMLVSATAAMGGGDPTQSGVGGSGGGGGGGGGRTGAGVQKRGRGRPKGVKNGAGKAAMEKRRMEEEARMGGNQGSPQQHKLSAHSTQPSTQASPQMMTGVLGGMRPQQGQSIHHNQSPQHVSQRLEQPGQGQGLRQSIHHNQSPQQPSQVGLGGQPGGPGLQSRQSRQSHQPHQPQAQAPQSQSQQQQQQQVQNAQAALQAALQQDDMPQVPQVTQQEQDAVGIESISAGAGGGWFPGDDQSWQFA</sequence>
<feature type="compositionally biased region" description="Polar residues" evidence="1">
    <location>
        <begin position="471"/>
        <end position="483"/>
    </location>
</feature>
<feature type="compositionally biased region" description="Basic residues" evidence="1">
    <location>
        <begin position="601"/>
        <end position="615"/>
    </location>
</feature>
<evidence type="ECO:0000256" key="1">
    <source>
        <dbReference type="SAM" id="MobiDB-lite"/>
    </source>
</evidence>
<keyword evidence="3" id="KW-1185">Reference proteome</keyword>
<dbReference type="EMBL" id="HF935197">
    <property type="protein sequence ID" value="CCX04279.1"/>
    <property type="molecule type" value="Genomic_DNA"/>
</dbReference>
<reference evidence="2 3" key="1">
    <citation type="journal article" date="2013" name="PLoS Genet.">
        <title>The genome and development-dependent transcriptomes of Pyronema confluens: a window into fungal evolution.</title>
        <authorList>
            <person name="Traeger S."/>
            <person name="Altegoer F."/>
            <person name="Freitag M."/>
            <person name="Gabaldon T."/>
            <person name="Kempken F."/>
            <person name="Kumar A."/>
            <person name="Marcet-Houben M."/>
            <person name="Poggeler S."/>
            <person name="Stajich J.E."/>
            <person name="Nowrousian M."/>
        </authorList>
    </citation>
    <scope>NUCLEOTIDE SEQUENCE [LARGE SCALE GENOMIC DNA]</scope>
    <source>
        <strain evidence="3">CBS 100304</strain>
        <tissue evidence="2">Vegetative mycelium</tissue>
    </source>
</reference>
<feature type="region of interest" description="Disordered" evidence="1">
    <location>
        <begin position="133"/>
        <end position="188"/>
    </location>
</feature>
<feature type="compositionally biased region" description="Low complexity" evidence="1">
    <location>
        <begin position="484"/>
        <end position="495"/>
    </location>
</feature>
<feature type="compositionally biased region" description="Polar residues" evidence="1">
    <location>
        <begin position="849"/>
        <end position="871"/>
    </location>
</feature>
<organism evidence="2 3">
    <name type="scientific">Pyronema omphalodes (strain CBS 100304)</name>
    <name type="common">Pyronema confluens</name>
    <dbReference type="NCBI Taxonomy" id="1076935"/>
    <lineage>
        <taxon>Eukaryota</taxon>
        <taxon>Fungi</taxon>
        <taxon>Dikarya</taxon>
        <taxon>Ascomycota</taxon>
        <taxon>Pezizomycotina</taxon>
        <taxon>Pezizomycetes</taxon>
        <taxon>Pezizales</taxon>
        <taxon>Pyronemataceae</taxon>
        <taxon>Pyronema</taxon>
    </lineage>
</organism>
<feature type="compositionally biased region" description="Low complexity" evidence="1">
    <location>
        <begin position="632"/>
        <end position="648"/>
    </location>
</feature>
<feature type="region of interest" description="Disordered" evidence="1">
    <location>
        <begin position="1"/>
        <end position="87"/>
    </location>
</feature>
<feature type="compositionally biased region" description="Polar residues" evidence="1">
    <location>
        <begin position="48"/>
        <end position="87"/>
    </location>
</feature>
<accession>U4KXK6</accession>
<feature type="compositionally biased region" description="Basic residues" evidence="1">
    <location>
        <begin position="256"/>
        <end position="268"/>
    </location>
</feature>
<feature type="region of interest" description="Disordered" evidence="1">
    <location>
        <begin position="784"/>
        <end position="994"/>
    </location>
</feature>
<name>U4KXK6_PYROM</name>
<feature type="compositionally biased region" description="Low complexity" evidence="1">
    <location>
        <begin position="936"/>
        <end position="980"/>
    </location>
</feature>
<dbReference type="AlphaFoldDB" id="U4KXK6"/>
<feature type="compositionally biased region" description="Gly residues" evidence="1">
    <location>
        <begin position="785"/>
        <end position="810"/>
    </location>
</feature>
<feature type="compositionally biased region" description="Gly residues" evidence="1">
    <location>
        <begin position="926"/>
        <end position="935"/>
    </location>
</feature>
<proteinExistence type="predicted"/>
<feature type="compositionally biased region" description="Low complexity" evidence="1">
    <location>
        <begin position="441"/>
        <end position="455"/>
    </location>
</feature>
<feature type="region of interest" description="Disordered" evidence="1">
    <location>
        <begin position="427"/>
        <end position="495"/>
    </location>
</feature>
<feature type="region of interest" description="Disordered" evidence="1">
    <location>
        <begin position="520"/>
        <end position="561"/>
    </location>
</feature>
<dbReference type="OrthoDB" id="5422415at2759"/>
<dbReference type="InterPro" id="IPR017956">
    <property type="entry name" value="AT_hook_DNA-bd_motif"/>
</dbReference>
<dbReference type="SMART" id="SM00384">
    <property type="entry name" value="AT_hook"/>
    <property type="match status" value="3"/>
</dbReference>